<dbReference type="InterPro" id="IPR008964">
    <property type="entry name" value="Invasin/intimin_cell_adhesion"/>
</dbReference>
<dbReference type="STRING" id="66851.MBORA_08190"/>
<dbReference type="Pfam" id="PF18560">
    <property type="entry name" value="Lectin_like"/>
    <property type="match status" value="1"/>
</dbReference>
<dbReference type="PANTHER" id="PTHR12411">
    <property type="entry name" value="CYSTEINE PROTEASE FAMILY C1-RELATED"/>
    <property type="match status" value="1"/>
</dbReference>
<dbReference type="Gene3D" id="2.60.40.10">
    <property type="entry name" value="Immunoglobulins"/>
    <property type="match status" value="3"/>
</dbReference>
<feature type="domain" description="Peptidase C1A papain C-terminal" evidence="2">
    <location>
        <begin position="443"/>
        <end position="679"/>
    </location>
</feature>
<dbReference type="GO" id="GO:0006508">
    <property type="term" value="P:proteolysis"/>
    <property type="evidence" value="ECO:0007669"/>
    <property type="project" value="UniProtKB-KW"/>
</dbReference>
<dbReference type="InterPro" id="IPR013128">
    <property type="entry name" value="Peptidase_C1A"/>
</dbReference>
<keyword evidence="4" id="KW-1185">Reference proteome</keyword>
<accession>A0A166BE46</accession>
<dbReference type="SUPFAM" id="SSF51126">
    <property type="entry name" value="Pectin lyase-like"/>
    <property type="match status" value="2"/>
</dbReference>
<evidence type="ECO:0000256" key="1">
    <source>
        <dbReference type="ARBA" id="ARBA00008455"/>
    </source>
</evidence>
<sequence>MKDIKIFLYFFLILFSVSISPLSAENIDTVGDIETIDNVKDVNLYNDDENEKLKDSNPVYYFNASANVDGDGSKNNPYKYLRDERLPYGVTAYFADGVYEINSPCTVYSNDGVSITSATQVTFIGQSMENTIIKYVGNASIAIKIPDLARLFVSNMTFNHATIENRGTLDGTNVAFINNHGVDIHANLGYNNSFGGAIYSPGSNYYAAFSMPSYLKLNNCLFINNTAVYGGSIYHKNGNTIIKNSKFYNSSSGLYGGVLATDGGNITIENCIFENYRADDDAGGAIYSKVTNLAIKNANFANGHADFGGAICNLNSNLIIENVNFTNNFAKFDGGTIYDMYGNVTIKNVNIIQSQARDGGALFIDNCTSVIIKDTSFDESTATRIGGTIFSNANKLNLTNVTFGRSSALIDNIIHSQDKYNYDIGYNSNYELMKYNSSYNGVLPSKYNLVEEGYSTPIRNQMAGGNCWAFGPLAALESCILKATGKSMDLSEENIKNLIEKYSAYGWDYDTNNGGHSEMMWGNLISWIGPVLESDDKYDDYSTLSTLLDAVMHVQNVYYLPTRTNALDNNAIKKAILDYGAVGVTIYMDDSNPLVFNKDKSAHFYTLSTKAYANHAVCIVGWDDNYDKNNFPMGNMAATNGAWIVKNSWGSDWGDNGYFYVSYYDPVVYGVGIDNSAFTFILNDTVRYNRNYQYDIGGMTDFLYTESKTVYYKNTFTSIGNDILTAFSTVFEFEKDYEVSLYINNDLKLTQRGHSLAGYFTIPFEKEFPLKIGDNFTISIKLNADKDASFPIYEIVSASRLSYDKGVSFFSLDGQTWKDLFDFVYDRPDLEHKYSSQVACIKAFTRCNSNLNESNIVVNDITANMDEIVTITATIFDKNNKLINEGVVTFLVDDKKEFVNVVNGRAIFQTSFKKAGIFDLTVKFDGGNNYFSSENTTKVVINKASKINTRLEISEVTTNDENSKIKITLSDINDNPIDNEKVILSINNNLYEATTNFNGVAYIEAKLSDGIYIAKCDFKGSDKYNSITTQTQVKILKEKINSIKSSNITRAHYSGIDFQAIFLNKNGNPLVYTVVTFIVDGKEYNEITDANGVAKLNANLNVGKHKITSINPVTEDITFNTVNIVKRITLNKDLTMDYNGHDTFNVCVYGDNGKIANDGEIVIFKINEKTYKIKTDKKGYAKLKINLIPNTYKIITEYKGEKVVNNVIVKHVLKAKNIKVKKAKIIKFKATLKSSNGKAIKNKKITFKINGKTYSSKTNKKGIASISLKNLKVGKYTIKSSYIKSSIKSTIQIKK</sequence>
<dbReference type="InterPro" id="IPR013783">
    <property type="entry name" value="Ig-like_fold"/>
</dbReference>
<dbReference type="Proteomes" id="UP000077428">
    <property type="component" value="Unassembled WGS sequence"/>
</dbReference>
<dbReference type="GO" id="GO:0008234">
    <property type="term" value="F:cysteine-type peptidase activity"/>
    <property type="evidence" value="ECO:0007669"/>
    <property type="project" value="InterPro"/>
</dbReference>
<dbReference type="SUPFAM" id="SSF49373">
    <property type="entry name" value="Invasin/intimin cell-adhesion fragments"/>
    <property type="match status" value="1"/>
</dbReference>
<dbReference type="Gene3D" id="3.90.70.10">
    <property type="entry name" value="Cysteine proteinases"/>
    <property type="match status" value="1"/>
</dbReference>
<name>A0A166BE46_METOA</name>
<comment type="caution">
    <text evidence="3">The sequence shown here is derived from an EMBL/GenBank/DDBJ whole genome shotgun (WGS) entry which is preliminary data.</text>
</comment>
<comment type="similarity">
    <text evidence="1">Belongs to the peptidase C1 family.</text>
</comment>
<dbReference type="SUPFAM" id="SSF54001">
    <property type="entry name" value="Cysteine proteinases"/>
    <property type="match status" value="1"/>
</dbReference>
<dbReference type="SMART" id="SM00645">
    <property type="entry name" value="Pept_C1"/>
    <property type="match status" value="1"/>
</dbReference>
<dbReference type="InterPro" id="IPR011050">
    <property type="entry name" value="Pectin_lyase_fold/virulence"/>
</dbReference>
<dbReference type="InterPro" id="IPR012334">
    <property type="entry name" value="Pectin_lyas_fold"/>
</dbReference>
<dbReference type="PATRIC" id="fig|66851.6.peg.899"/>
<reference evidence="4" key="1">
    <citation type="journal article" date="2016" name="Genome Announc.">
        <title>Draft Genome Sequences of Methanobrevibacter curvatus DSM11111, Methanobrevibacter cuticularis DSM11139, Methanobrevibacter filiformis DSM11501, and Methanobrevibacter oralis DSM7256.</title>
        <authorList>
            <person name="Poehlein A."/>
            <person name="Seedorf H."/>
        </authorList>
    </citation>
    <scope>NUCLEOTIDE SEQUENCE [LARGE SCALE GENOMIC DNA]</scope>
    <source>
        <strain evidence="4">DSM 7256 / JCM 30027 / ZR</strain>
    </source>
</reference>
<dbReference type="Pfam" id="PF00112">
    <property type="entry name" value="Peptidase_C1"/>
    <property type="match status" value="1"/>
</dbReference>
<evidence type="ECO:0000313" key="3">
    <source>
        <dbReference type="EMBL" id="KZX13214.1"/>
    </source>
</evidence>
<dbReference type="Gene3D" id="2.160.20.10">
    <property type="entry name" value="Single-stranded right-handed beta-helix, Pectin lyase-like"/>
    <property type="match status" value="1"/>
</dbReference>
<keyword evidence="3" id="KW-0645">Protease</keyword>
<dbReference type="RefSeq" id="WP_063720268.1">
    <property type="nucleotide sequence ID" value="NZ_LT985148.1"/>
</dbReference>
<dbReference type="PROSITE" id="PS00639">
    <property type="entry name" value="THIOL_PROTEASE_HIS"/>
    <property type="match status" value="1"/>
</dbReference>
<dbReference type="InterPro" id="IPR038765">
    <property type="entry name" value="Papain-like_cys_pep_sf"/>
</dbReference>
<evidence type="ECO:0000259" key="2">
    <source>
        <dbReference type="SMART" id="SM00645"/>
    </source>
</evidence>
<keyword evidence="3" id="KW-0378">Hydrolase</keyword>
<dbReference type="InterPro" id="IPR006626">
    <property type="entry name" value="PbH1"/>
</dbReference>
<proteinExistence type="inferred from homology"/>
<evidence type="ECO:0000313" key="4">
    <source>
        <dbReference type="Proteomes" id="UP000077428"/>
    </source>
</evidence>
<dbReference type="InterPro" id="IPR040528">
    <property type="entry name" value="Lectin-like"/>
</dbReference>
<dbReference type="OrthoDB" id="78423at2157"/>
<dbReference type="InterPro" id="IPR000668">
    <property type="entry name" value="Peptidase_C1A_C"/>
</dbReference>
<dbReference type="CDD" id="cd02619">
    <property type="entry name" value="Peptidase_C1"/>
    <property type="match status" value="1"/>
</dbReference>
<organism evidence="3 4">
    <name type="scientific">Methanobrevibacter oralis</name>
    <dbReference type="NCBI Taxonomy" id="66851"/>
    <lineage>
        <taxon>Archaea</taxon>
        <taxon>Methanobacteriati</taxon>
        <taxon>Methanobacteriota</taxon>
        <taxon>Methanomada group</taxon>
        <taxon>Methanobacteria</taxon>
        <taxon>Methanobacteriales</taxon>
        <taxon>Methanobacteriaceae</taxon>
        <taxon>Methanobrevibacter</taxon>
    </lineage>
</organism>
<gene>
    <name evidence="3" type="ORF">MBORA_08190</name>
</gene>
<dbReference type="InterPro" id="IPR025660">
    <property type="entry name" value="Pept_his_AS"/>
</dbReference>
<dbReference type="EMBL" id="LWMU01000056">
    <property type="protein sequence ID" value="KZX13214.1"/>
    <property type="molecule type" value="Genomic_DNA"/>
</dbReference>
<dbReference type="SMART" id="SM00710">
    <property type="entry name" value="PbH1"/>
    <property type="match status" value="6"/>
</dbReference>
<protein>
    <submittedName>
        <fullName evidence="3">Papain family cysteine protease</fullName>
    </submittedName>
</protein>